<keyword evidence="4 6" id="KW-0697">Rotamase</keyword>
<reference evidence="8" key="1">
    <citation type="submission" date="2006-06" db="EMBL/GenBank/DDBJ databases">
        <title>Complete sequence of Trichodesmium erythraeum IMS101.</title>
        <authorList>
            <consortium name="US DOE Joint Genome Institute"/>
            <person name="Copeland A."/>
            <person name="Lucas S."/>
            <person name="Lapidus A."/>
            <person name="Barry K."/>
            <person name="Detter J.C."/>
            <person name="Glavina del Rio T."/>
            <person name="Hammon N."/>
            <person name="Israni S."/>
            <person name="Dalin E."/>
            <person name="Tice H."/>
            <person name="Pitluck S."/>
            <person name="Kiss H."/>
            <person name="Munk A.C."/>
            <person name="Brettin T."/>
            <person name="Bruce D."/>
            <person name="Han C."/>
            <person name="Tapia R."/>
            <person name="Gilna P."/>
            <person name="Schmutz J."/>
            <person name="Larimer F."/>
            <person name="Land M."/>
            <person name="Hauser L."/>
            <person name="Kyrpides N."/>
            <person name="Kim E."/>
            <person name="Richardson P."/>
        </authorList>
    </citation>
    <scope>NUCLEOTIDE SEQUENCE [LARGE SCALE GENOMIC DNA]</scope>
    <source>
        <strain evidence="8">IMS101</strain>
    </source>
</reference>
<dbReference type="HOGENOM" id="CLU_082394_1_0_3"/>
<protein>
    <recommendedName>
        <fullName evidence="2">peptidylprolyl isomerase</fullName>
        <ecNumber evidence="2">5.2.1.8</ecNumber>
    </recommendedName>
</protein>
<dbReference type="eggNOG" id="COG0760">
    <property type="taxonomic scope" value="Bacteria"/>
</dbReference>
<feature type="domain" description="PpiC" evidence="7">
    <location>
        <begin position="93"/>
        <end position="208"/>
    </location>
</feature>
<evidence type="ECO:0000259" key="7">
    <source>
        <dbReference type="PROSITE" id="PS50198"/>
    </source>
</evidence>
<comment type="catalytic activity">
    <reaction evidence="1">
        <text>[protein]-peptidylproline (omega=180) = [protein]-peptidylproline (omega=0)</text>
        <dbReference type="Rhea" id="RHEA:16237"/>
        <dbReference type="Rhea" id="RHEA-COMP:10747"/>
        <dbReference type="Rhea" id="RHEA-COMP:10748"/>
        <dbReference type="ChEBI" id="CHEBI:83833"/>
        <dbReference type="ChEBI" id="CHEBI:83834"/>
        <dbReference type="EC" id="5.2.1.8"/>
    </reaction>
</comment>
<dbReference type="OrthoDB" id="530022at2"/>
<evidence type="ECO:0000256" key="2">
    <source>
        <dbReference type="ARBA" id="ARBA00013194"/>
    </source>
</evidence>
<keyword evidence="5 6" id="KW-0413">Isomerase</keyword>
<dbReference type="GO" id="GO:0003755">
    <property type="term" value="F:peptidyl-prolyl cis-trans isomerase activity"/>
    <property type="evidence" value="ECO:0007669"/>
    <property type="project" value="UniProtKB-KW"/>
</dbReference>
<dbReference type="Pfam" id="PF00639">
    <property type="entry name" value="Rotamase"/>
    <property type="match status" value="1"/>
</dbReference>
<dbReference type="InterPro" id="IPR050245">
    <property type="entry name" value="PrsA_foldase"/>
</dbReference>
<dbReference type="RefSeq" id="WP_011610107.1">
    <property type="nucleotide sequence ID" value="NC_008312.1"/>
</dbReference>
<evidence type="ECO:0000256" key="1">
    <source>
        <dbReference type="ARBA" id="ARBA00000971"/>
    </source>
</evidence>
<dbReference type="KEGG" id="ter:Tery_0223"/>
<dbReference type="InterPro" id="IPR000297">
    <property type="entry name" value="PPIase_PpiC"/>
</dbReference>
<evidence type="ECO:0000256" key="4">
    <source>
        <dbReference type="ARBA" id="ARBA00023110"/>
    </source>
</evidence>
<evidence type="ECO:0000256" key="5">
    <source>
        <dbReference type="ARBA" id="ARBA00023235"/>
    </source>
</evidence>
<dbReference type="AlphaFoldDB" id="Q119W3"/>
<dbReference type="EMBL" id="CP000393">
    <property type="protein sequence ID" value="ABG49711.1"/>
    <property type="molecule type" value="Genomic_DNA"/>
</dbReference>
<accession>Q119W3</accession>
<dbReference type="SUPFAM" id="SSF109998">
    <property type="entry name" value="Triger factor/SurA peptide-binding domain-like"/>
    <property type="match status" value="1"/>
</dbReference>
<dbReference type="PANTHER" id="PTHR47245">
    <property type="entry name" value="PEPTIDYLPROLYL ISOMERASE"/>
    <property type="match status" value="1"/>
</dbReference>
<sequence length="253" mass="28982">MLQSIIITAEDILKHIKLSLKTSELKEEIITREIILNAAKEAGIKVETEELQKAADTMRFVNKLHSAQDTFAWLEKFCLSIDDFEEVVYISVVAQKLVAHLFADKVEPYFYENQLNYAGVVMYEVVLDDQDLGMELFYAIQEGETSFYDVAHEYIEDIELRRQGGYRGVLYRKDLKPEISAAVFAAKPPQMIKPIVTSKGVHLIFVEEIISAELDNKLRSQIFAELFDEWLKKQVESVEVLIDLDLNSKLIAA</sequence>
<dbReference type="STRING" id="203124.Tery_0223"/>
<evidence type="ECO:0000313" key="8">
    <source>
        <dbReference type="EMBL" id="ABG49711.1"/>
    </source>
</evidence>
<proteinExistence type="predicted"/>
<dbReference type="Gene3D" id="3.10.50.40">
    <property type="match status" value="1"/>
</dbReference>
<dbReference type="Gene3D" id="1.10.4030.10">
    <property type="entry name" value="Porin chaperone SurA, peptide-binding domain"/>
    <property type="match status" value="1"/>
</dbReference>
<keyword evidence="3" id="KW-0732">Signal</keyword>
<gene>
    <name evidence="8" type="ordered locus">Tery_0223</name>
</gene>
<dbReference type="PROSITE" id="PS50198">
    <property type="entry name" value="PPIC_PPIASE_2"/>
    <property type="match status" value="1"/>
</dbReference>
<dbReference type="EC" id="5.2.1.8" evidence="2"/>
<dbReference type="InterPro" id="IPR027304">
    <property type="entry name" value="Trigger_fact/SurA_dom_sf"/>
</dbReference>
<evidence type="ECO:0000256" key="3">
    <source>
        <dbReference type="ARBA" id="ARBA00022729"/>
    </source>
</evidence>
<dbReference type="PANTHER" id="PTHR47245:SF1">
    <property type="entry name" value="FOLDASE PROTEIN PRSA"/>
    <property type="match status" value="1"/>
</dbReference>
<dbReference type="InterPro" id="IPR046357">
    <property type="entry name" value="PPIase_dom_sf"/>
</dbReference>
<name>Q119W3_TRIEI</name>
<dbReference type="SUPFAM" id="SSF54534">
    <property type="entry name" value="FKBP-like"/>
    <property type="match status" value="1"/>
</dbReference>
<evidence type="ECO:0000256" key="6">
    <source>
        <dbReference type="PROSITE-ProRule" id="PRU00278"/>
    </source>
</evidence>
<organism evidence="8">
    <name type="scientific">Trichodesmium erythraeum (strain IMS101)</name>
    <dbReference type="NCBI Taxonomy" id="203124"/>
    <lineage>
        <taxon>Bacteria</taxon>
        <taxon>Bacillati</taxon>
        <taxon>Cyanobacteriota</taxon>
        <taxon>Cyanophyceae</taxon>
        <taxon>Oscillatoriophycideae</taxon>
        <taxon>Oscillatoriales</taxon>
        <taxon>Microcoleaceae</taxon>
        <taxon>Trichodesmium</taxon>
    </lineage>
</organism>